<dbReference type="Pfam" id="PF03062">
    <property type="entry name" value="MBOAT"/>
    <property type="match status" value="1"/>
</dbReference>
<dbReference type="SUPFAM" id="SSF57756">
    <property type="entry name" value="Retrovirus zinc finger-like domains"/>
    <property type="match status" value="1"/>
</dbReference>
<comment type="pathway">
    <text evidence="18">Phospholipid metabolism.</text>
</comment>
<dbReference type="EC" id="2.3.1.n6" evidence="20"/>
<dbReference type="InterPro" id="IPR057809">
    <property type="entry name" value="ZCCHC24_C"/>
</dbReference>
<evidence type="ECO:0000259" key="23">
    <source>
        <dbReference type="SMART" id="SM01328"/>
    </source>
</evidence>
<evidence type="ECO:0000256" key="14">
    <source>
        <dbReference type="ARBA" id="ARBA00023136"/>
    </source>
</evidence>
<dbReference type="GO" id="GO:0030258">
    <property type="term" value="P:lipid modification"/>
    <property type="evidence" value="ECO:0007669"/>
    <property type="project" value="TreeGrafter"/>
</dbReference>
<dbReference type="GO" id="GO:0071617">
    <property type="term" value="F:lysophospholipid acyltransferase activity"/>
    <property type="evidence" value="ECO:0007669"/>
    <property type="project" value="TreeGrafter"/>
</dbReference>
<dbReference type="Pfam" id="PF23490">
    <property type="entry name" value="ZCCHC24_C"/>
    <property type="match status" value="1"/>
</dbReference>
<comment type="subcellular location">
    <subcellularLocation>
        <location evidence="2">Endoplasmic reticulum</location>
    </subcellularLocation>
    <subcellularLocation>
        <location evidence="1">Membrane</location>
        <topology evidence="1">Multi-pass membrane protein</topology>
    </subcellularLocation>
</comment>
<evidence type="ECO:0000256" key="13">
    <source>
        <dbReference type="ARBA" id="ARBA00023098"/>
    </source>
</evidence>
<dbReference type="Pfam" id="PF13696">
    <property type="entry name" value="zf-CCHC_2"/>
    <property type="match status" value="1"/>
</dbReference>
<dbReference type="GO" id="GO:0016020">
    <property type="term" value="C:membrane"/>
    <property type="evidence" value="ECO:0007669"/>
    <property type="project" value="UniProtKB-SubCell"/>
</dbReference>
<dbReference type="GO" id="GO:0003676">
    <property type="term" value="F:nucleic acid binding"/>
    <property type="evidence" value="ECO:0007669"/>
    <property type="project" value="InterPro"/>
</dbReference>
<dbReference type="InterPro" id="IPR004299">
    <property type="entry name" value="MBOAT_fam"/>
</dbReference>
<evidence type="ECO:0000256" key="10">
    <source>
        <dbReference type="ARBA" id="ARBA00022824"/>
    </source>
</evidence>
<evidence type="ECO:0000256" key="11">
    <source>
        <dbReference type="ARBA" id="ARBA00022833"/>
    </source>
</evidence>
<keyword evidence="11" id="KW-0862">Zinc</keyword>
<keyword evidence="16" id="KW-1208">Phospholipid metabolism</keyword>
<dbReference type="InterPro" id="IPR036875">
    <property type="entry name" value="Znf_CCHC_sf"/>
</dbReference>
<evidence type="ECO:0000256" key="15">
    <source>
        <dbReference type="ARBA" id="ARBA00023209"/>
    </source>
</evidence>
<dbReference type="InterPro" id="IPR033446">
    <property type="entry name" value="ZCCHC24_Znf-3CxxC"/>
</dbReference>
<evidence type="ECO:0000256" key="22">
    <source>
        <dbReference type="SAM" id="Phobius"/>
    </source>
</evidence>
<evidence type="ECO:0000256" key="1">
    <source>
        <dbReference type="ARBA" id="ARBA00004141"/>
    </source>
</evidence>
<dbReference type="GO" id="GO:0006656">
    <property type="term" value="P:phosphatidylcholine biosynthetic process"/>
    <property type="evidence" value="ECO:0007669"/>
    <property type="project" value="TreeGrafter"/>
</dbReference>
<sequence length="697" mass="80399">MPPTVVSPTLLTGPRYNSDMVLDSTETTQSNNHSICSPPLQWFYMPFGQTSDTISTSSKVVPPVWRPFPTAQSYSYNGNYNNTTSPLFDSNSSDPTWDLCEQFNDLSIGNSLNQKPLRIPPPNYLCHLCFKKGHYIRDCNQARPRIDGKTPYQGKRRCFGEYKCPKCKRKWMSGNSWANMAQQCIKCQMNVYPHKQRPLEKPDGLDVSDQSKVHQQMLCEMCRQLGFYCRRQLDDMGLIEPLANLVGVPTAALTLLISVLLGYPLAYVYRTYIHKTQSKTGCQLFLTLSGVLLCIFNYGFGVHHSLSAVLASYIFIHFLPTSTLLVPVTFTYHFGYLLIGYYFTTTEHYDITWTMPHCVLVLRLIGLSFDVADATVPDDKQSKDMKRLKIVDKPDLLEIATYTYFPATLLVGPQFPLERLRRFLNHEFDQFNGYKSYALHRFGHGVLYLTLNQVFALYVPDAYLLSDEYANKSYLIRLFEIAIWGKCVIYKYVSCWMLAEGTAIYFGLTYADKNENGEEQWDGITNIKIIRYETGKKFHHYVEAFNIQTNFWVAHYVYKRLKFLGNKHASHILTLLFLAVWHGFHSGYYMTFFMEFVFILMEKEIDTALSRNEAATQFLERPGIKQVTAVLCNLYVCVFGGWNLVPFVFLGYSKWWKVYKTLNLIGYIIVPLAFLIGPILKIVLPPTKKRNENKKVE</sequence>
<keyword evidence="7 22" id="KW-0812">Transmembrane</keyword>
<keyword evidence="15" id="KW-0594">Phospholipid biosynthesis</keyword>
<proteinExistence type="inferred from homology"/>
<evidence type="ECO:0000256" key="20">
    <source>
        <dbReference type="ARBA" id="ARBA00038923"/>
    </source>
</evidence>
<keyword evidence="8" id="KW-0479">Metal-binding</keyword>
<evidence type="ECO:0000313" key="24">
    <source>
        <dbReference type="EMBL" id="SSX20272.1"/>
    </source>
</evidence>
<comment type="similarity">
    <text evidence="4">Belongs to the membrane-bound acyltransferase family.</text>
</comment>
<evidence type="ECO:0000256" key="4">
    <source>
        <dbReference type="ARBA" id="ARBA00010323"/>
    </source>
</evidence>
<evidence type="ECO:0000256" key="3">
    <source>
        <dbReference type="ARBA" id="ARBA00005074"/>
    </source>
</evidence>
<dbReference type="GO" id="GO:0008270">
    <property type="term" value="F:zinc ion binding"/>
    <property type="evidence" value="ECO:0007669"/>
    <property type="project" value="UniProtKB-KW"/>
</dbReference>
<dbReference type="Pfam" id="PF17180">
    <property type="entry name" value="Zn_ribbon_3CxxC_2"/>
    <property type="match status" value="1"/>
</dbReference>
<keyword evidence="17" id="KW-0012">Acyltransferase</keyword>
<evidence type="ECO:0000256" key="8">
    <source>
        <dbReference type="ARBA" id="ARBA00022723"/>
    </source>
</evidence>
<dbReference type="PANTHER" id="PTHR13906:SF14">
    <property type="entry name" value="LYSOPHOSPHOLIPID ACYLTRANSFERASE 5"/>
    <property type="match status" value="1"/>
</dbReference>
<reference evidence="24" key="1">
    <citation type="submission" date="2018-07" db="EMBL/GenBank/DDBJ databases">
        <authorList>
            <person name="Quirk P.G."/>
            <person name="Krulwich T.A."/>
        </authorList>
    </citation>
    <scope>NUCLEOTIDE SEQUENCE</scope>
</reference>
<dbReference type="EMBL" id="UFQT01000115">
    <property type="protein sequence ID" value="SSX20272.1"/>
    <property type="molecule type" value="Genomic_DNA"/>
</dbReference>
<evidence type="ECO:0000256" key="5">
    <source>
        <dbReference type="ARBA" id="ARBA00022516"/>
    </source>
</evidence>
<evidence type="ECO:0000256" key="9">
    <source>
        <dbReference type="ARBA" id="ARBA00022771"/>
    </source>
</evidence>
<evidence type="ECO:0000256" key="6">
    <source>
        <dbReference type="ARBA" id="ARBA00022679"/>
    </source>
</evidence>
<dbReference type="GO" id="GO:0047184">
    <property type="term" value="F:1-acylglycerophosphocholine O-acyltransferase activity"/>
    <property type="evidence" value="ECO:0007669"/>
    <property type="project" value="UniProtKB-EC"/>
</dbReference>
<keyword evidence="14 22" id="KW-0472">Membrane</keyword>
<keyword evidence="6" id="KW-0808">Transferase</keyword>
<dbReference type="GO" id="GO:0005783">
    <property type="term" value="C:endoplasmic reticulum"/>
    <property type="evidence" value="ECO:0007669"/>
    <property type="project" value="UniProtKB-SubCell"/>
</dbReference>
<comment type="pathway">
    <text evidence="3">Lipid metabolism; phospholipid metabolism.</text>
</comment>
<keyword evidence="5" id="KW-0444">Lipid biosynthesis</keyword>
<dbReference type="VEuPathDB" id="VectorBase:CSON000965"/>
<evidence type="ECO:0000256" key="12">
    <source>
        <dbReference type="ARBA" id="ARBA00022989"/>
    </source>
</evidence>
<evidence type="ECO:0000256" key="17">
    <source>
        <dbReference type="ARBA" id="ARBA00023315"/>
    </source>
</evidence>
<accession>A0A336LQH6</accession>
<feature type="transmembrane region" description="Helical" evidence="22">
    <location>
        <begin position="246"/>
        <end position="269"/>
    </location>
</feature>
<gene>
    <name evidence="24" type="primary">CSON000965</name>
</gene>
<evidence type="ECO:0000256" key="21">
    <source>
        <dbReference type="ARBA" id="ARBA00039721"/>
    </source>
</evidence>
<protein>
    <recommendedName>
        <fullName evidence="21">Lysophospholipid acyltransferase 5</fullName>
        <ecNumber evidence="19">2.3.1.23</ecNumber>
        <ecNumber evidence="20">2.3.1.n6</ecNumber>
    </recommendedName>
</protein>
<feature type="transmembrane region" description="Helical" evidence="22">
    <location>
        <begin position="281"/>
        <end position="300"/>
    </location>
</feature>
<feature type="transmembrane region" description="Helical" evidence="22">
    <location>
        <begin position="630"/>
        <end position="652"/>
    </location>
</feature>
<dbReference type="SMART" id="SM01328">
    <property type="entry name" value="zf-3CxxC"/>
    <property type="match status" value="1"/>
</dbReference>
<dbReference type="InterPro" id="IPR049941">
    <property type="entry name" value="LPLAT_7/PORCN-like"/>
</dbReference>
<feature type="transmembrane region" description="Helical" evidence="22">
    <location>
        <begin position="664"/>
        <end position="684"/>
    </location>
</feature>
<evidence type="ECO:0000256" key="19">
    <source>
        <dbReference type="ARBA" id="ARBA00026120"/>
    </source>
</evidence>
<evidence type="ECO:0000256" key="18">
    <source>
        <dbReference type="ARBA" id="ARBA00025707"/>
    </source>
</evidence>
<dbReference type="EC" id="2.3.1.23" evidence="19"/>
<dbReference type="AlphaFoldDB" id="A0A336LQH6"/>
<feature type="transmembrane region" description="Helical" evidence="22">
    <location>
        <begin position="568"/>
        <end position="584"/>
    </location>
</feature>
<keyword evidence="12 22" id="KW-1133">Transmembrane helix</keyword>
<evidence type="ECO:0000256" key="2">
    <source>
        <dbReference type="ARBA" id="ARBA00004240"/>
    </source>
</evidence>
<keyword evidence="13" id="KW-0443">Lipid metabolism</keyword>
<evidence type="ECO:0000256" key="16">
    <source>
        <dbReference type="ARBA" id="ARBA00023264"/>
    </source>
</evidence>
<dbReference type="OMA" id="MISQGFE"/>
<dbReference type="PANTHER" id="PTHR13906">
    <property type="entry name" value="PORCUPINE"/>
    <property type="match status" value="1"/>
</dbReference>
<keyword evidence="9" id="KW-0863">Zinc-finger</keyword>
<feature type="domain" description="3CxxC-type" evidence="23">
    <location>
        <begin position="157"/>
        <end position="225"/>
    </location>
</feature>
<dbReference type="InterPro" id="IPR027377">
    <property type="entry name" value="ZAR1/RTP1-5-like_Znf-3CxxC"/>
</dbReference>
<keyword evidence="10" id="KW-0256">Endoplasmic reticulum</keyword>
<dbReference type="InterPro" id="IPR025829">
    <property type="entry name" value="Zn_knuckle_CX2CX3GHX4C"/>
</dbReference>
<organism evidence="24">
    <name type="scientific">Culicoides sonorensis</name>
    <name type="common">Biting midge</name>
    <dbReference type="NCBI Taxonomy" id="179676"/>
    <lineage>
        <taxon>Eukaryota</taxon>
        <taxon>Metazoa</taxon>
        <taxon>Ecdysozoa</taxon>
        <taxon>Arthropoda</taxon>
        <taxon>Hexapoda</taxon>
        <taxon>Insecta</taxon>
        <taxon>Pterygota</taxon>
        <taxon>Neoptera</taxon>
        <taxon>Endopterygota</taxon>
        <taxon>Diptera</taxon>
        <taxon>Nematocera</taxon>
        <taxon>Chironomoidea</taxon>
        <taxon>Ceratopogonidae</taxon>
        <taxon>Ceratopogoninae</taxon>
        <taxon>Culicoides</taxon>
        <taxon>Monoculicoides</taxon>
    </lineage>
</organism>
<evidence type="ECO:0000256" key="7">
    <source>
        <dbReference type="ARBA" id="ARBA00022692"/>
    </source>
</evidence>
<name>A0A336LQH6_CULSO</name>